<keyword evidence="3" id="KW-1185">Reference proteome</keyword>
<gene>
    <name evidence="2" type="ORF">SAMN06264365_101277</name>
</gene>
<evidence type="ECO:0000313" key="3">
    <source>
        <dbReference type="Proteomes" id="UP000198415"/>
    </source>
</evidence>
<dbReference type="OrthoDB" id="3290566at2"/>
<feature type="region of interest" description="Disordered" evidence="1">
    <location>
        <begin position="1"/>
        <end position="20"/>
    </location>
</feature>
<dbReference type="Proteomes" id="UP000198415">
    <property type="component" value="Unassembled WGS sequence"/>
</dbReference>
<accession>A0A238UXA1</accession>
<evidence type="ECO:0000256" key="1">
    <source>
        <dbReference type="SAM" id="MobiDB-lite"/>
    </source>
</evidence>
<protein>
    <submittedName>
        <fullName evidence="2">Uncharacterized protein</fullName>
    </submittedName>
</protein>
<evidence type="ECO:0000313" key="2">
    <source>
        <dbReference type="EMBL" id="SNR26494.1"/>
    </source>
</evidence>
<reference evidence="2 3" key="1">
    <citation type="submission" date="2017-06" db="EMBL/GenBank/DDBJ databases">
        <authorList>
            <person name="Kim H.J."/>
            <person name="Triplett B.A."/>
        </authorList>
    </citation>
    <scope>NUCLEOTIDE SEQUENCE [LARGE SCALE GENOMIC DNA]</scope>
    <source>
        <strain evidence="2 3">DSM 43151</strain>
    </source>
</reference>
<dbReference type="AlphaFoldDB" id="A0A238UXA1"/>
<sequence length="184" mass="20600">MRFRPAPPGARTEPPPADDAAAWVTGAVPDGWFTEPPEVVVDRDEIIIWGRLPEPDLAAEATDADRAAAQGGRIAQFRENTRDDRIRVARQVEHRYQRKVAWGARCGDASELYTHLAAPVMTRLRQPERQVLDTLVDAGVARSRSDALAWCVRLVGQHTEDWLSDLRTAMTKVDELRRQGPNTN</sequence>
<feature type="compositionally biased region" description="Pro residues" evidence="1">
    <location>
        <begin position="1"/>
        <end position="17"/>
    </location>
</feature>
<dbReference type="RefSeq" id="WP_089291088.1">
    <property type="nucleotide sequence ID" value="NZ_BOMU01000009.1"/>
</dbReference>
<proteinExistence type="predicted"/>
<organism evidence="2 3">
    <name type="scientific">Actinoplanes regularis</name>
    <dbReference type="NCBI Taxonomy" id="52697"/>
    <lineage>
        <taxon>Bacteria</taxon>
        <taxon>Bacillati</taxon>
        <taxon>Actinomycetota</taxon>
        <taxon>Actinomycetes</taxon>
        <taxon>Micromonosporales</taxon>
        <taxon>Micromonosporaceae</taxon>
        <taxon>Actinoplanes</taxon>
    </lineage>
</organism>
<name>A0A238UXA1_9ACTN</name>
<dbReference type="EMBL" id="FZNR01000001">
    <property type="protein sequence ID" value="SNR26494.1"/>
    <property type="molecule type" value="Genomic_DNA"/>
</dbReference>